<feature type="domain" description="O-methyltransferase C-terminal" evidence="4">
    <location>
        <begin position="179"/>
        <end position="392"/>
    </location>
</feature>
<dbReference type="AlphaFoldDB" id="A0A6A6IP94"/>
<dbReference type="Gene3D" id="1.10.10.10">
    <property type="entry name" value="Winged helix-like DNA-binding domain superfamily/Winged helix DNA-binding domain"/>
    <property type="match status" value="1"/>
</dbReference>
<dbReference type="SUPFAM" id="SSF53335">
    <property type="entry name" value="S-adenosyl-L-methionine-dependent methyltransferases"/>
    <property type="match status" value="1"/>
</dbReference>
<dbReference type="GeneID" id="54581654"/>
<dbReference type="InterPro" id="IPR001077">
    <property type="entry name" value="COMT_C"/>
</dbReference>
<evidence type="ECO:0000313" key="6">
    <source>
        <dbReference type="Proteomes" id="UP000800094"/>
    </source>
</evidence>
<organism evidence="5 6">
    <name type="scientific">Trematosphaeria pertusa</name>
    <dbReference type="NCBI Taxonomy" id="390896"/>
    <lineage>
        <taxon>Eukaryota</taxon>
        <taxon>Fungi</taxon>
        <taxon>Dikarya</taxon>
        <taxon>Ascomycota</taxon>
        <taxon>Pezizomycotina</taxon>
        <taxon>Dothideomycetes</taxon>
        <taxon>Pleosporomycetidae</taxon>
        <taxon>Pleosporales</taxon>
        <taxon>Massarineae</taxon>
        <taxon>Trematosphaeriaceae</taxon>
        <taxon>Trematosphaeria</taxon>
    </lineage>
</organism>
<keyword evidence="1" id="KW-0489">Methyltransferase</keyword>
<dbReference type="GO" id="GO:0008171">
    <property type="term" value="F:O-methyltransferase activity"/>
    <property type="evidence" value="ECO:0007669"/>
    <property type="project" value="InterPro"/>
</dbReference>
<dbReference type="OrthoDB" id="2410195at2759"/>
<keyword evidence="2" id="KW-0808">Transferase</keyword>
<proteinExistence type="predicted"/>
<dbReference type="GO" id="GO:0032259">
    <property type="term" value="P:methylation"/>
    <property type="evidence" value="ECO:0007669"/>
    <property type="project" value="UniProtKB-KW"/>
</dbReference>
<dbReference type="Gene3D" id="3.40.50.150">
    <property type="entry name" value="Vaccinia Virus protein VP39"/>
    <property type="match status" value="1"/>
</dbReference>
<evidence type="ECO:0000256" key="1">
    <source>
        <dbReference type="ARBA" id="ARBA00022603"/>
    </source>
</evidence>
<dbReference type="SUPFAM" id="SSF46785">
    <property type="entry name" value="Winged helix' DNA-binding domain"/>
    <property type="match status" value="1"/>
</dbReference>
<name>A0A6A6IP94_9PLEO</name>
<protein>
    <submittedName>
        <fullName evidence="5">O-methyltransferas-like protein</fullName>
    </submittedName>
</protein>
<evidence type="ECO:0000256" key="2">
    <source>
        <dbReference type="ARBA" id="ARBA00022679"/>
    </source>
</evidence>
<evidence type="ECO:0000259" key="4">
    <source>
        <dbReference type="Pfam" id="PF00891"/>
    </source>
</evidence>
<dbReference type="InterPro" id="IPR016461">
    <property type="entry name" value="COMT-like"/>
</dbReference>
<gene>
    <name evidence="5" type="ORF">BU26DRAFT_516410</name>
</gene>
<dbReference type="InterPro" id="IPR036388">
    <property type="entry name" value="WH-like_DNA-bd_sf"/>
</dbReference>
<dbReference type="PROSITE" id="PS51683">
    <property type="entry name" value="SAM_OMT_II"/>
    <property type="match status" value="1"/>
</dbReference>
<dbReference type="InterPro" id="IPR029063">
    <property type="entry name" value="SAM-dependent_MTases_sf"/>
</dbReference>
<evidence type="ECO:0000313" key="5">
    <source>
        <dbReference type="EMBL" id="KAF2251622.1"/>
    </source>
</evidence>
<accession>A0A6A6IP94</accession>
<keyword evidence="6" id="KW-1185">Reference proteome</keyword>
<dbReference type="InterPro" id="IPR036390">
    <property type="entry name" value="WH_DNA-bd_sf"/>
</dbReference>
<dbReference type="EMBL" id="ML987192">
    <property type="protein sequence ID" value="KAF2251622.1"/>
    <property type="molecule type" value="Genomic_DNA"/>
</dbReference>
<evidence type="ECO:0000256" key="3">
    <source>
        <dbReference type="ARBA" id="ARBA00022691"/>
    </source>
</evidence>
<reference evidence="5" key="1">
    <citation type="journal article" date="2020" name="Stud. Mycol.">
        <title>101 Dothideomycetes genomes: a test case for predicting lifestyles and emergence of pathogens.</title>
        <authorList>
            <person name="Haridas S."/>
            <person name="Albert R."/>
            <person name="Binder M."/>
            <person name="Bloem J."/>
            <person name="Labutti K."/>
            <person name="Salamov A."/>
            <person name="Andreopoulos B."/>
            <person name="Baker S."/>
            <person name="Barry K."/>
            <person name="Bills G."/>
            <person name="Bluhm B."/>
            <person name="Cannon C."/>
            <person name="Castanera R."/>
            <person name="Culley D."/>
            <person name="Daum C."/>
            <person name="Ezra D."/>
            <person name="Gonzalez J."/>
            <person name="Henrissat B."/>
            <person name="Kuo A."/>
            <person name="Liang C."/>
            <person name="Lipzen A."/>
            <person name="Lutzoni F."/>
            <person name="Magnuson J."/>
            <person name="Mondo S."/>
            <person name="Nolan M."/>
            <person name="Ohm R."/>
            <person name="Pangilinan J."/>
            <person name="Park H.-J."/>
            <person name="Ramirez L."/>
            <person name="Alfaro M."/>
            <person name="Sun H."/>
            <person name="Tritt A."/>
            <person name="Yoshinaga Y."/>
            <person name="Zwiers L.-H."/>
            <person name="Turgeon B."/>
            <person name="Goodwin S."/>
            <person name="Spatafora J."/>
            <person name="Crous P."/>
            <person name="Grigoriev I."/>
        </authorList>
    </citation>
    <scope>NUCLEOTIDE SEQUENCE</scope>
    <source>
        <strain evidence="5">CBS 122368</strain>
    </source>
</reference>
<dbReference type="PANTHER" id="PTHR43712">
    <property type="entry name" value="PUTATIVE (AFU_ORTHOLOGUE AFUA_4G14580)-RELATED"/>
    <property type="match status" value="1"/>
</dbReference>
<keyword evidence="3" id="KW-0949">S-adenosyl-L-methionine</keyword>
<dbReference type="Proteomes" id="UP000800094">
    <property type="component" value="Unassembled WGS sequence"/>
</dbReference>
<dbReference type="PANTHER" id="PTHR43712:SF12">
    <property type="entry name" value="STERIGMATOCYSTIN 8-O-METHYLTRANSFERASE"/>
    <property type="match status" value="1"/>
</dbReference>
<dbReference type="RefSeq" id="XP_033686626.1">
    <property type="nucleotide sequence ID" value="XM_033828324.1"/>
</dbReference>
<sequence length="415" mass="46107">MASDGQSELLRLAQEVHNLTSSLVTHLSQSNLPEPNFTPSSPEIPHSSTYKALRAQLNDAASDLLLLVNGPRIEACRFVCSHNDLGAYQLAFEFDLIRKIPQEGSISLAELSGQTGVDEDRLGRILHLLCSRRLFAEPEPNRFAHTSMTVIYARDENVRAAGAYQLDEQMKGSVEAARSFQEGAKSAFEQRHGGPMFEYYQRFPEKGARFASAMRGISKLHRQITELENGYAWGDLKDKKLVDIGGGSGHVSIALARAFPNLHVVVQDSNAAMLQQAQATQDLSDIKSRISFAEYDFFTPQPIANAGAYLLRQVLHNWGGDDCVRILQSIIPALEKSAPGTPLLINDSIIPAPGTTTRFEEHVIRQIDVLMMFSLGAKQRTEAEFRRLLERADSRFEIVRVHMGPMALLEVHLKT</sequence>
<dbReference type="Pfam" id="PF00891">
    <property type="entry name" value="Methyltransf_2"/>
    <property type="match status" value="1"/>
</dbReference>
<dbReference type="CDD" id="cd02440">
    <property type="entry name" value="AdoMet_MTases"/>
    <property type="match status" value="1"/>
</dbReference>